<comment type="similarity">
    <text evidence="1 2">Belongs to the NAC-beta family.</text>
</comment>
<dbReference type="FunFam" id="2.20.70.30:FF:000001">
    <property type="entry name" value="Transcription factor BTF3 homolog"/>
    <property type="match status" value="1"/>
</dbReference>
<feature type="region of interest" description="Disordered" evidence="3">
    <location>
        <begin position="201"/>
        <end position="245"/>
    </location>
</feature>
<dbReference type="AlphaFoldDB" id="B9G6B3"/>
<dbReference type="EMBL" id="CM000147">
    <property type="protein sequence ID" value="EEE51160.1"/>
    <property type="molecule type" value="Genomic_DNA"/>
</dbReference>
<dbReference type="InterPro" id="IPR002715">
    <property type="entry name" value="Nas_poly-pep-assoc_cplx_dom"/>
</dbReference>
<dbReference type="SMART" id="SM01407">
    <property type="entry name" value="NAC"/>
    <property type="match status" value="1"/>
</dbReference>
<name>B9G6B3_ORYSJ</name>
<dbReference type="PROSITE" id="PS51151">
    <property type="entry name" value="NAC_AB"/>
    <property type="match status" value="1"/>
</dbReference>
<feature type="compositionally biased region" description="Low complexity" evidence="3">
    <location>
        <begin position="203"/>
        <end position="220"/>
    </location>
</feature>
<dbReference type="Gene3D" id="2.20.70.30">
    <property type="entry name" value="Nascent polypeptide-associated complex domain"/>
    <property type="match status" value="1"/>
</dbReference>
<dbReference type="CDD" id="cd22055">
    <property type="entry name" value="NAC_BTF3"/>
    <property type="match status" value="1"/>
</dbReference>
<protein>
    <recommendedName>
        <fullName evidence="2">Nascent polypeptide-associated complex subunit beta</fullName>
    </recommendedName>
</protein>
<dbReference type="InterPro" id="IPR038187">
    <property type="entry name" value="NAC_A/B_dom_sf"/>
</dbReference>
<comment type="subunit">
    <text evidence="2">Part of the nascent polypeptide-associated complex (NAC).</text>
</comment>
<keyword evidence="2" id="KW-0805">Transcription regulation</keyword>
<proteinExistence type="inferred from homology"/>
<evidence type="ECO:0000256" key="3">
    <source>
        <dbReference type="SAM" id="MobiDB-lite"/>
    </source>
</evidence>
<feature type="region of interest" description="Disordered" evidence="3">
    <location>
        <begin position="1"/>
        <end position="78"/>
    </location>
</feature>
<gene>
    <name evidence="5" type="ORF">OsJ_31927</name>
</gene>
<evidence type="ECO:0000256" key="2">
    <source>
        <dbReference type="RuleBase" id="RU361272"/>
    </source>
</evidence>
<accession>B9G6B3</accession>
<dbReference type="Proteomes" id="UP000007752">
    <property type="component" value="Chromosome 10"/>
</dbReference>
<dbReference type="Pfam" id="PF01849">
    <property type="entry name" value="NAC"/>
    <property type="match status" value="1"/>
</dbReference>
<organism evidence="5">
    <name type="scientific">Oryza sativa subsp. japonica</name>
    <name type="common">Rice</name>
    <dbReference type="NCBI Taxonomy" id="39947"/>
    <lineage>
        <taxon>Eukaryota</taxon>
        <taxon>Viridiplantae</taxon>
        <taxon>Streptophyta</taxon>
        <taxon>Embryophyta</taxon>
        <taxon>Tracheophyta</taxon>
        <taxon>Spermatophyta</taxon>
        <taxon>Magnoliopsida</taxon>
        <taxon>Liliopsida</taxon>
        <taxon>Poales</taxon>
        <taxon>Poaceae</taxon>
        <taxon>BOP clade</taxon>
        <taxon>Oryzoideae</taxon>
        <taxon>Oryzeae</taxon>
        <taxon>Oryzinae</taxon>
        <taxon>Oryza</taxon>
        <taxon>Oryza sativa</taxon>
    </lineage>
</organism>
<dbReference type="InterPro" id="IPR039370">
    <property type="entry name" value="BTF3"/>
</dbReference>
<evidence type="ECO:0000259" key="4">
    <source>
        <dbReference type="PROSITE" id="PS51151"/>
    </source>
</evidence>
<reference evidence="5" key="2">
    <citation type="submission" date="2008-12" db="EMBL/GenBank/DDBJ databases">
        <title>Improved gene annotation of the rice (Oryza sativa) genomes.</title>
        <authorList>
            <person name="Wang J."/>
            <person name="Li R."/>
            <person name="Fan W."/>
            <person name="Huang Q."/>
            <person name="Zhang J."/>
            <person name="Zhou Y."/>
            <person name="Hu Y."/>
            <person name="Zi S."/>
            <person name="Li J."/>
            <person name="Ni P."/>
            <person name="Zheng H."/>
            <person name="Zhang Y."/>
            <person name="Zhao M."/>
            <person name="Hao Q."/>
            <person name="McDermott J."/>
            <person name="Samudrala R."/>
            <person name="Kristiansen K."/>
            <person name="Wong G.K.-S."/>
        </authorList>
    </citation>
    <scope>NUCLEOTIDE SEQUENCE</scope>
</reference>
<reference evidence="5" key="1">
    <citation type="journal article" date="2005" name="PLoS Biol.">
        <title>The genomes of Oryza sativa: a history of duplications.</title>
        <authorList>
            <person name="Yu J."/>
            <person name="Wang J."/>
            <person name="Lin W."/>
            <person name="Li S."/>
            <person name="Li H."/>
            <person name="Zhou J."/>
            <person name="Ni P."/>
            <person name="Dong W."/>
            <person name="Hu S."/>
            <person name="Zeng C."/>
            <person name="Zhang J."/>
            <person name="Zhang Y."/>
            <person name="Li R."/>
            <person name="Xu Z."/>
            <person name="Li S."/>
            <person name="Li X."/>
            <person name="Zheng H."/>
            <person name="Cong L."/>
            <person name="Lin L."/>
            <person name="Yin J."/>
            <person name="Geng J."/>
            <person name="Li G."/>
            <person name="Shi J."/>
            <person name="Liu J."/>
            <person name="Lv H."/>
            <person name="Li J."/>
            <person name="Wang J."/>
            <person name="Deng Y."/>
            <person name="Ran L."/>
            <person name="Shi X."/>
            <person name="Wang X."/>
            <person name="Wu Q."/>
            <person name="Li C."/>
            <person name="Ren X."/>
            <person name="Wang J."/>
            <person name="Wang X."/>
            <person name="Li D."/>
            <person name="Liu D."/>
            <person name="Zhang X."/>
            <person name="Ji Z."/>
            <person name="Zhao W."/>
            <person name="Sun Y."/>
            <person name="Zhang Z."/>
            <person name="Bao J."/>
            <person name="Han Y."/>
            <person name="Dong L."/>
            <person name="Ji J."/>
            <person name="Chen P."/>
            <person name="Wu S."/>
            <person name="Liu J."/>
            <person name="Xiao Y."/>
            <person name="Bu D."/>
            <person name="Tan J."/>
            <person name="Yang L."/>
            <person name="Ye C."/>
            <person name="Zhang J."/>
            <person name="Xu J."/>
            <person name="Zhou Y."/>
            <person name="Yu Y."/>
            <person name="Zhang B."/>
            <person name="Zhuang S."/>
            <person name="Wei H."/>
            <person name="Liu B."/>
            <person name="Lei M."/>
            <person name="Yu H."/>
            <person name="Li Y."/>
            <person name="Xu H."/>
            <person name="Wei S."/>
            <person name="He X."/>
            <person name="Fang L."/>
            <person name="Zhang Z."/>
            <person name="Zhang Y."/>
            <person name="Huang X."/>
            <person name="Su Z."/>
            <person name="Tong W."/>
            <person name="Li J."/>
            <person name="Tong Z."/>
            <person name="Li S."/>
            <person name="Ye J."/>
            <person name="Wang L."/>
            <person name="Fang L."/>
            <person name="Lei T."/>
            <person name="Chen C."/>
            <person name="Chen H."/>
            <person name="Xu Z."/>
            <person name="Li H."/>
            <person name="Huang H."/>
            <person name="Zhang F."/>
            <person name="Xu H."/>
            <person name="Li N."/>
            <person name="Zhao C."/>
            <person name="Li S."/>
            <person name="Dong L."/>
            <person name="Huang Y."/>
            <person name="Li L."/>
            <person name="Xi Y."/>
            <person name="Qi Q."/>
            <person name="Li W."/>
            <person name="Zhang B."/>
            <person name="Hu W."/>
            <person name="Zhang Y."/>
            <person name="Tian X."/>
            <person name="Jiao Y."/>
            <person name="Liang X."/>
            <person name="Jin J."/>
            <person name="Gao L."/>
            <person name="Zheng W."/>
            <person name="Hao B."/>
            <person name="Liu S."/>
            <person name="Wang W."/>
            <person name="Yuan L."/>
            <person name="Cao M."/>
            <person name="McDermott J."/>
            <person name="Samudrala R."/>
            <person name="Wang J."/>
            <person name="Wong G.K."/>
            <person name="Yang H."/>
        </authorList>
    </citation>
    <scope>NUCLEOTIDE SEQUENCE [LARGE SCALE GENOMIC DNA]</scope>
</reference>
<feature type="compositionally biased region" description="Low complexity" evidence="3">
    <location>
        <begin position="50"/>
        <end position="62"/>
    </location>
</feature>
<feature type="domain" description="NAC-A/B" evidence="4">
    <location>
        <begin position="114"/>
        <end position="178"/>
    </location>
</feature>
<keyword evidence="2" id="KW-0804">Transcription</keyword>
<evidence type="ECO:0000256" key="1">
    <source>
        <dbReference type="ARBA" id="ARBA00005296"/>
    </source>
</evidence>
<feature type="compositionally biased region" description="Pro residues" evidence="3">
    <location>
        <begin position="63"/>
        <end position="75"/>
    </location>
</feature>
<evidence type="ECO:0000313" key="5">
    <source>
        <dbReference type="EMBL" id="EEE51160.1"/>
    </source>
</evidence>
<sequence>MHLRHSTKPQTLHAPAHDGSDGQDSPRVKTLKPKGSQAALPLEPYPFPLPESSSSIPLSSPSNAPPPPPPPPRVPLLPTAKMNVDKLKKMAGAVRTGGKGSVRRKKKAVHKTTTTDDKRLQSTLKRVGVNTIPGIEEVNIFKDDVVIQFLNPKVQASIGANTWVVSGTPQTKKLQDLLPSIINQLGPDNLDNLRRLAEQFQKQAPGASGEEAGASAGAAQGDDDDVPELVPGETFEEAAEEKKES</sequence>
<dbReference type="PANTHER" id="PTHR10351">
    <property type="entry name" value="TRANSCRIPTION FACTOR BTF3 FAMILY MEMBER"/>
    <property type="match status" value="1"/>
</dbReference>
<feature type="compositionally biased region" description="Basic and acidic residues" evidence="3">
    <location>
        <begin position="15"/>
        <end position="27"/>
    </location>
</feature>